<gene>
    <name evidence="3" type="ORF">BR63_10800</name>
</gene>
<name>A0A7G6E8J1_THEFR</name>
<dbReference type="Pfam" id="PF04536">
    <property type="entry name" value="TPM_phosphatase"/>
    <property type="match status" value="1"/>
</dbReference>
<dbReference type="InterPro" id="IPR007621">
    <property type="entry name" value="TPM_dom"/>
</dbReference>
<dbReference type="AlphaFoldDB" id="A0A7G6E8J1"/>
<feature type="domain" description="TPM" evidence="2">
    <location>
        <begin position="37"/>
        <end position="101"/>
    </location>
</feature>
<organism evidence="3 4">
    <name type="scientific">Thermanaerosceptrum fracticalcis</name>
    <dbReference type="NCBI Taxonomy" id="1712410"/>
    <lineage>
        <taxon>Bacteria</taxon>
        <taxon>Bacillati</taxon>
        <taxon>Bacillota</taxon>
        <taxon>Clostridia</taxon>
        <taxon>Eubacteriales</taxon>
        <taxon>Peptococcaceae</taxon>
        <taxon>Thermanaerosceptrum</taxon>
    </lineage>
</organism>
<evidence type="ECO:0000256" key="1">
    <source>
        <dbReference type="SAM" id="SignalP"/>
    </source>
</evidence>
<dbReference type="KEGG" id="tfr:BR63_10800"/>
<dbReference type="Proteomes" id="UP000515847">
    <property type="component" value="Chromosome"/>
</dbReference>
<evidence type="ECO:0000313" key="3">
    <source>
        <dbReference type="EMBL" id="QNB48395.1"/>
    </source>
</evidence>
<sequence length="103" mass="11475">MNVKQLQLKILFSLIVWSVPTWSADPPIPNPTSSFYVLDKANILSESTEQTIIQTSAELARKTKAQIVAVTVNTLEGYSPEDYALAILRKWGIGDKQLNNDNL</sequence>
<evidence type="ECO:0000259" key="2">
    <source>
        <dbReference type="Pfam" id="PF04536"/>
    </source>
</evidence>
<keyword evidence="1" id="KW-0732">Signal</keyword>
<proteinExistence type="predicted"/>
<feature type="signal peptide" evidence="1">
    <location>
        <begin position="1"/>
        <end position="23"/>
    </location>
</feature>
<feature type="chain" id="PRO_5038620501" description="TPM domain-containing protein" evidence="1">
    <location>
        <begin position="24"/>
        <end position="103"/>
    </location>
</feature>
<protein>
    <recommendedName>
        <fullName evidence="2">TPM domain-containing protein</fullName>
    </recommendedName>
</protein>
<dbReference type="EMBL" id="CP045798">
    <property type="protein sequence ID" value="QNB48395.1"/>
    <property type="molecule type" value="Genomic_DNA"/>
</dbReference>
<dbReference type="OrthoDB" id="9810918at2"/>
<dbReference type="PANTHER" id="PTHR30373:SF2">
    <property type="entry name" value="UPF0603 PROTEIN YGCG"/>
    <property type="match status" value="1"/>
</dbReference>
<accession>A0A7G6E8J1</accession>
<dbReference type="Gene3D" id="3.10.310.50">
    <property type="match status" value="1"/>
</dbReference>
<keyword evidence="4" id="KW-1185">Reference proteome</keyword>
<dbReference type="PANTHER" id="PTHR30373">
    <property type="entry name" value="UPF0603 PROTEIN YGCG"/>
    <property type="match status" value="1"/>
</dbReference>
<reference evidence="3 4" key="1">
    <citation type="journal article" date="2019" name="Front. Microbiol.">
        <title>Thermoanaerosceptrum fracticalcis gen. nov. sp. nov., a Novel Fumarate-Fermenting Microorganism From a Deep Fractured Carbonate Aquifer of the US Great Basin.</title>
        <authorList>
            <person name="Hamilton-Brehm S.D."/>
            <person name="Stewart L.E."/>
            <person name="Zavarin M."/>
            <person name="Caldwell M."/>
            <person name="Lawson P.A."/>
            <person name="Onstott T.C."/>
            <person name="Grzymski J."/>
            <person name="Neveux I."/>
            <person name="Lollar B.S."/>
            <person name="Russell C.E."/>
            <person name="Moser D.P."/>
        </authorList>
    </citation>
    <scope>NUCLEOTIDE SEQUENCE [LARGE SCALE GENOMIC DNA]</scope>
    <source>
        <strain evidence="3 4">DRI-13</strain>
    </source>
</reference>
<evidence type="ECO:0000313" key="4">
    <source>
        <dbReference type="Proteomes" id="UP000515847"/>
    </source>
</evidence>